<evidence type="ECO:0000256" key="4">
    <source>
        <dbReference type="ARBA" id="ARBA00022833"/>
    </source>
</evidence>
<dbReference type="Gene3D" id="3.30.160.60">
    <property type="entry name" value="Classic Zinc Finger"/>
    <property type="match status" value="6"/>
</dbReference>
<dbReference type="InterPro" id="IPR036236">
    <property type="entry name" value="Znf_C2H2_sf"/>
</dbReference>
<evidence type="ECO:0000256" key="1">
    <source>
        <dbReference type="ARBA" id="ARBA00022723"/>
    </source>
</evidence>
<gene>
    <name evidence="7" type="ORF">g.27146</name>
</gene>
<dbReference type="SMART" id="SM00355">
    <property type="entry name" value="ZnF_C2H2"/>
    <property type="match status" value="11"/>
</dbReference>
<feature type="domain" description="C2H2-type" evidence="6">
    <location>
        <begin position="505"/>
        <end position="532"/>
    </location>
</feature>
<feature type="domain" description="C2H2-type" evidence="6">
    <location>
        <begin position="389"/>
        <end position="416"/>
    </location>
</feature>
<feature type="non-terminal residue" evidence="7">
    <location>
        <position position="1"/>
    </location>
</feature>
<feature type="domain" description="C2H2-type" evidence="6">
    <location>
        <begin position="445"/>
        <end position="473"/>
    </location>
</feature>
<dbReference type="Pfam" id="PF00096">
    <property type="entry name" value="zf-C2H2"/>
    <property type="match status" value="5"/>
</dbReference>
<keyword evidence="4" id="KW-0862">Zinc</keyword>
<evidence type="ECO:0000256" key="3">
    <source>
        <dbReference type="ARBA" id="ARBA00022771"/>
    </source>
</evidence>
<evidence type="ECO:0000256" key="2">
    <source>
        <dbReference type="ARBA" id="ARBA00022737"/>
    </source>
</evidence>
<dbReference type="GO" id="GO:0008270">
    <property type="term" value="F:zinc ion binding"/>
    <property type="evidence" value="ECO:0007669"/>
    <property type="project" value="UniProtKB-KW"/>
</dbReference>
<dbReference type="InterPro" id="IPR013087">
    <property type="entry name" value="Znf_C2H2_type"/>
</dbReference>
<name>A0A1B6KUL0_9HEMI</name>
<organism evidence="7">
    <name type="scientific">Graphocephala atropunctata</name>
    <dbReference type="NCBI Taxonomy" id="36148"/>
    <lineage>
        <taxon>Eukaryota</taxon>
        <taxon>Metazoa</taxon>
        <taxon>Ecdysozoa</taxon>
        <taxon>Arthropoda</taxon>
        <taxon>Hexapoda</taxon>
        <taxon>Insecta</taxon>
        <taxon>Pterygota</taxon>
        <taxon>Neoptera</taxon>
        <taxon>Paraneoptera</taxon>
        <taxon>Hemiptera</taxon>
        <taxon>Auchenorrhyncha</taxon>
        <taxon>Membracoidea</taxon>
        <taxon>Cicadellidae</taxon>
        <taxon>Cicadellinae</taxon>
        <taxon>Cicadellini</taxon>
        <taxon>Graphocephala</taxon>
    </lineage>
</organism>
<keyword evidence="1" id="KW-0479">Metal-binding</keyword>
<dbReference type="SUPFAM" id="SSF57667">
    <property type="entry name" value="beta-beta-alpha zinc fingers"/>
    <property type="match status" value="3"/>
</dbReference>
<feature type="domain" description="C2H2-type" evidence="6">
    <location>
        <begin position="299"/>
        <end position="327"/>
    </location>
</feature>
<sequence>AHRPTSSVMTNSSRLCNISSAIKTRSENKSGSKTFLQTSLEYSSLATTITPYFKIPPPNIGLPFNQPEERLVLCKQSGTESDRTAFNNTDLTNFVRNDELTSCNNASKTVSTSSKSELVTIMPSINTANTLSKSNSKIILLLQILPPTGPKVNEATINEPNPISRSNESKATSSKKTLCSINKGSTQFKNISENATHSNVCKGKSSIASEGHIDKVTNESFCMVCFLECGSAELLQEHLEKKELICRVCTSMFNCHKELETHYFGHKKKYKCKICQETFTDRRSLVRHRKSSLQCSYKEKCQICGRKFSGKPNLYQHTLLAHKDRSETFKCTVCAKGFTFAYQLNYHLQTCHHAYEKLECHVCKRLYHGPEKLKIHIRLTHLDCNHRGSVCPICGETFRFYFQIKRHLETHDATEILCEVCGKSCKGKSAMKRHMQYYHSKCGTFVCKHCNKQFDLEIKLRQHTKKFHSKRTDPVPVYCEFCGKEYKSKQILKTHLLIHLDEKPYKCDVCNASFRQDSTLKNHKRVHNREGKYRCHSCGMTFRWKPTFEKHLKKCPVDTGVD</sequence>
<dbReference type="AlphaFoldDB" id="A0A1B6KUL0"/>
<feature type="domain" description="C2H2-type" evidence="6">
    <location>
        <begin position="416"/>
        <end position="440"/>
    </location>
</feature>
<keyword evidence="2" id="KW-0677">Repeat</keyword>
<accession>A0A1B6KUL0</accession>
<dbReference type="PANTHER" id="PTHR24379:SF121">
    <property type="entry name" value="C2H2-TYPE DOMAIN-CONTAINING PROTEIN"/>
    <property type="match status" value="1"/>
</dbReference>
<reference evidence="7" key="1">
    <citation type="submission" date="2015-11" db="EMBL/GenBank/DDBJ databases">
        <title>De novo transcriptome assembly of four potential Pierce s Disease insect vectors from Arizona vineyards.</title>
        <authorList>
            <person name="Tassone E.E."/>
        </authorList>
    </citation>
    <scope>NUCLEOTIDE SEQUENCE</scope>
</reference>
<dbReference type="PANTHER" id="PTHR24379">
    <property type="entry name" value="KRAB AND ZINC FINGER DOMAIN-CONTAINING"/>
    <property type="match status" value="1"/>
</dbReference>
<feature type="domain" description="C2H2-type" evidence="6">
    <location>
        <begin position="533"/>
        <end position="562"/>
    </location>
</feature>
<dbReference type="EMBL" id="GEBQ01024852">
    <property type="protein sequence ID" value="JAT15125.1"/>
    <property type="molecule type" value="Transcribed_RNA"/>
</dbReference>
<proteinExistence type="predicted"/>
<dbReference type="FunFam" id="3.30.160.60:FF:000624">
    <property type="entry name" value="zinc finger protein 697"/>
    <property type="match status" value="1"/>
</dbReference>
<feature type="domain" description="C2H2-type" evidence="6">
    <location>
        <begin position="270"/>
        <end position="299"/>
    </location>
</feature>
<feature type="domain" description="C2H2-type" evidence="6">
    <location>
        <begin position="477"/>
        <end position="504"/>
    </location>
</feature>
<dbReference type="PROSITE" id="PS50157">
    <property type="entry name" value="ZINC_FINGER_C2H2_2"/>
    <property type="match status" value="9"/>
</dbReference>
<dbReference type="PROSITE" id="PS00028">
    <property type="entry name" value="ZINC_FINGER_C2H2_1"/>
    <property type="match status" value="8"/>
</dbReference>
<feature type="domain" description="C2H2-type" evidence="6">
    <location>
        <begin position="329"/>
        <end position="358"/>
    </location>
</feature>
<evidence type="ECO:0000259" key="6">
    <source>
        <dbReference type="PROSITE" id="PS50157"/>
    </source>
</evidence>
<evidence type="ECO:0000313" key="7">
    <source>
        <dbReference type="EMBL" id="JAT15125.1"/>
    </source>
</evidence>
<protein>
    <recommendedName>
        <fullName evidence="6">C2H2-type domain-containing protein</fullName>
    </recommendedName>
</protein>
<evidence type="ECO:0000256" key="5">
    <source>
        <dbReference type="PROSITE-ProRule" id="PRU00042"/>
    </source>
</evidence>
<keyword evidence="3 5" id="KW-0863">Zinc-finger</keyword>